<proteinExistence type="inferred from homology"/>
<dbReference type="Proteomes" id="UP000517106">
    <property type="component" value="Unassembled WGS sequence"/>
</dbReference>
<evidence type="ECO:0000259" key="10">
    <source>
        <dbReference type="Pfam" id="PF00291"/>
    </source>
</evidence>
<evidence type="ECO:0000313" key="12">
    <source>
        <dbReference type="Proteomes" id="UP000517106"/>
    </source>
</evidence>
<keyword evidence="7" id="KW-0663">Pyridoxal phosphate</keyword>
<gene>
    <name evidence="11" type="ORF">H5S09_09490</name>
</gene>
<keyword evidence="6" id="KW-0808">Transferase</keyword>
<keyword evidence="5" id="KW-0028">Amino-acid biosynthesis</keyword>
<comment type="catalytic activity">
    <reaction evidence="9">
        <text>O-acetyl-L-serine + hydrogen sulfide = L-cysteine + acetate</text>
        <dbReference type="Rhea" id="RHEA:14829"/>
        <dbReference type="ChEBI" id="CHEBI:29919"/>
        <dbReference type="ChEBI" id="CHEBI:30089"/>
        <dbReference type="ChEBI" id="CHEBI:35235"/>
        <dbReference type="ChEBI" id="CHEBI:58340"/>
        <dbReference type="EC" id="2.5.1.47"/>
    </reaction>
</comment>
<evidence type="ECO:0000256" key="9">
    <source>
        <dbReference type="ARBA" id="ARBA00047931"/>
    </source>
</evidence>
<dbReference type="SUPFAM" id="SSF53686">
    <property type="entry name" value="Tryptophan synthase beta subunit-like PLP-dependent enzymes"/>
    <property type="match status" value="1"/>
</dbReference>
<dbReference type="AlphaFoldDB" id="A0A7W3UMA5"/>
<protein>
    <recommendedName>
        <fullName evidence="4">cysteine synthase</fullName>
        <ecNumber evidence="4">2.5.1.47</ecNumber>
    </recommendedName>
</protein>
<comment type="caution">
    <text evidence="11">The sequence shown here is derived from an EMBL/GenBank/DDBJ whole genome shotgun (WGS) entry which is preliminary data.</text>
</comment>
<dbReference type="GO" id="GO:0006535">
    <property type="term" value="P:cysteine biosynthetic process from serine"/>
    <property type="evidence" value="ECO:0007669"/>
    <property type="project" value="InterPro"/>
</dbReference>
<comment type="cofactor">
    <cofactor evidence="1">
        <name>pyridoxal 5'-phosphate</name>
        <dbReference type="ChEBI" id="CHEBI:597326"/>
    </cofactor>
</comment>
<evidence type="ECO:0000256" key="2">
    <source>
        <dbReference type="ARBA" id="ARBA00004962"/>
    </source>
</evidence>
<evidence type="ECO:0000256" key="4">
    <source>
        <dbReference type="ARBA" id="ARBA00012681"/>
    </source>
</evidence>
<organism evidence="11 12">
    <name type="scientific">Limosilactobacillus rudii</name>
    <dbReference type="NCBI Taxonomy" id="2759755"/>
    <lineage>
        <taxon>Bacteria</taxon>
        <taxon>Bacillati</taxon>
        <taxon>Bacillota</taxon>
        <taxon>Bacilli</taxon>
        <taxon>Lactobacillales</taxon>
        <taxon>Lactobacillaceae</taxon>
        <taxon>Limosilactobacillus</taxon>
    </lineage>
</organism>
<dbReference type="CDD" id="cd01561">
    <property type="entry name" value="CBS_like"/>
    <property type="match status" value="1"/>
</dbReference>
<evidence type="ECO:0000256" key="1">
    <source>
        <dbReference type="ARBA" id="ARBA00001933"/>
    </source>
</evidence>
<dbReference type="InterPro" id="IPR001216">
    <property type="entry name" value="P-phosphate_BS"/>
</dbReference>
<dbReference type="InterPro" id="IPR036052">
    <property type="entry name" value="TrpB-like_PALP_sf"/>
</dbReference>
<feature type="domain" description="Tryptophan synthase beta chain-like PALP" evidence="10">
    <location>
        <begin position="8"/>
        <end position="291"/>
    </location>
</feature>
<keyword evidence="12" id="KW-1185">Reference proteome</keyword>
<evidence type="ECO:0000256" key="5">
    <source>
        <dbReference type="ARBA" id="ARBA00022605"/>
    </source>
</evidence>
<dbReference type="EC" id="2.5.1.47" evidence="4"/>
<dbReference type="FunFam" id="3.40.50.1100:FF:000006">
    <property type="entry name" value="Cysteine synthase"/>
    <property type="match status" value="1"/>
</dbReference>
<dbReference type="EMBL" id="JACIVA010000055">
    <property type="protein sequence ID" value="MBB1098169.1"/>
    <property type="molecule type" value="Genomic_DNA"/>
</dbReference>
<evidence type="ECO:0000313" key="11">
    <source>
        <dbReference type="EMBL" id="MBB1098169.1"/>
    </source>
</evidence>
<dbReference type="Pfam" id="PF00291">
    <property type="entry name" value="PALP"/>
    <property type="match status" value="1"/>
</dbReference>
<accession>A0A7W3UMA5</accession>
<name>A0A7W3UMA5_9LACO</name>
<evidence type="ECO:0000256" key="8">
    <source>
        <dbReference type="ARBA" id="ARBA00023192"/>
    </source>
</evidence>
<keyword evidence="8" id="KW-0198">Cysteine biosynthesis</keyword>
<evidence type="ECO:0000256" key="6">
    <source>
        <dbReference type="ARBA" id="ARBA00022679"/>
    </source>
</evidence>
<dbReference type="RefSeq" id="WP_182596881.1">
    <property type="nucleotide sequence ID" value="NZ_JACIVA010000055.1"/>
</dbReference>
<evidence type="ECO:0000256" key="7">
    <source>
        <dbReference type="ARBA" id="ARBA00022898"/>
    </source>
</evidence>
<dbReference type="InterPro" id="IPR001926">
    <property type="entry name" value="TrpB-like_PALP"/>
</dbReference>
<sequence>MLVENTYDLIGHTPLMHLPMETPNKVNIYAKLEMFNPGGSIKDRLGMALIQRGFNEGKVHSTTTIIEPTAGNTGIGVALAALKYRLPVKLVVPAKFSFEKQTLMRALGAEVINTPSEDGIKGAITKAKQLAAEIGDAYVPLQFQNTANPDVYQRTLGPEILADLRDEPIDAFVAGAGSGGTFAGIYKSLHDVYPQLKGYVVEPAGSILNGGPAHSHRTEGIGVEFIPPFFKELKYTGVKTISDDDAFYYVRWAAKNLGLFIGSSSGAALAASLEVAKELPEGANLVTVFPDSSERYLSNNIYGV</sequence>
<dbReference type="InterPro" id="IPR050214">
    <property type="entry name" value="Cys_Synth/Cystath_Beta-Synth"/>
</dbReference>
<comment type="pathway">
    <text evidence="2">Amino-acid biosynthesis; L-cysteine biosynthesis; L-cysteine from L-serine: step 2/2.</text>
</comment>
<comment type="similarity">
    <text evidence="3">Belongs to the cysteine synthase/cystathionine beta-synthase family.</text>
</comment>
<dbReference type="Gene3D" id="3.40.50.1100">
    <property type="match status" value="2"/>
</dbReference>
<dbReference type="PROSITE" id="PS00901">
    <property type="entry name" value="CYS_SYNTHASE"/>
    <property type="match status" value="1"/>
</dbReference>
<dbReference type="PANTHER" id="PTHR10314">
    <property type="entry name" value="CYSTATHIONINE BETA-SYNTHASE"/>
    <property type="match status" value="1"/>
</dbReference>
<dbReference type="GO" id="GO:0004124">
    <property type="term" value="F:cysteine synthase activity"/>
    <property type="evidence" value="ECO:0007669"/>
    <property type="project" value="UniProtKB-EC"/>
</dbReference>
<evidence type="ECO:0000256" key="3">
    <source>
        <dbReference type="ARBA" id="ARBA00007103"/>
    </source>
</evidence>
<reference evidence="11 12" key="1">
    <citation type="submission" date="2020-07" db="EMBL/GenBank/DDBJ databases">
        <title>Description of Limosilactobacillus balticus sp. nov., Limosilactobacillus agrestis sp. nov., Limosilactobacillus albertensis sp. nov., Limosilactobacillus rudii sp. nov., Limosilactobacillus fastidiosus sp. nov., five novel Limosilactobacillus species isolated from the vertebrate gastrointestinal tract, and proposal of 6 subspecies of Limosilactobacillus reuteri adapted to the gastrointestinal tract of specific vertebrate hosts.</title>
        <authorList>
            <person name="Li F."/>
            <person name="Cheng C."/>
            <person name="Zheng J."/>
            <person name="Quevedo R.M."/>
            <person name="Li J."/>
            <person name="Roos S."/>
            <person name="Gaenzle M.G."/>
            <person name="Walter J."/>
        </authorList>
    </citation>
    <scope>NUCLEOTIDE SEQUENCE [LARGE SCALE GENOMIC DNA]</scope>
    <source>
        <strain evidence="11 12">STM2_1</strain>
    </source>
</reference>